<dbReference type="Proteomes" id="UP000566985">
    <property type="component" value="Unassembled WGS sequence"/>
</dbReference>
<dbReference type="RefSeq" id="WP_164092214.1">
    <property type="nucleotide sequence ID" value="NZ_JABWPE010000025.1"/>
</dbReference>
<evidence type="ECO:0000313" key="1">
    <source>
        <dbReference type="EMBL" id="NUY98416.1"/>
    </source>
</evidence>
<gene>
    <name evidence="1" type="ORF">HU668_18325</name>
</gene>
<sequence length="58" mass="6834">MGRPKNCDNCDRTRQRLTQQNKENMEILTAHYQGRIVSLERQIAELQKELARRPIPKG</sequence>
<evidence type="ECO:0000313" key="2">
    <source>
        <dbReference type="Proteomes" id="UP000566985"/>
    </source>
</evidence>
<dbReference type="AlphaFoldDB" id="A0A7Y6TTL3"/>
<name>A0A7Y6TTL3_9GAMM</name>
<proteinExistence type="predicted"/>
<dbReference type="GeneID" id="57347059"/>
<reference evidence="1 2" key="1">
    <citation type="submission" date="2020-05" db="EMBL/GenBank/DDBJ databases">
        <title>Whole Genome Sequences of Enterobacteriales Associated with the International Space Station.</title>
        <authorList>
            <person name="Bharadwaj A."/>
            <person name="Daudu R."/>
            <person name="Singh N."/>
            <person name="Wood J."/>
            <person name="Debieu M."/>
            <person name="Mason C."/>
            <person name="Wang C."/>
            <person name="Venkateswaran K."/>
        </authorList>
    </citation>
    <scope>NUCLEOTIDE SEQUENCE [LARGE SCALE GENOMIC DNA]</scope>
    <source>
        <strain evidence="1 2">IF5SW-B1</strain>
    </source>
</reference>
<organism evidence="1 2">
    <name type="scientific">Pantoea brenneri</name>
    <dbReference type="NCBI Taxonomy" id="472694"/>
    <lineage>
        <taxon>Bacteria</taxon>
        <taxon>Pseudomonadati</taxon>
        <taxon>Pseudomonadota</taxon>
        <taxon>Gammaproteobacteria</taxon>
        <taxon>Enterobacterales</taxon>
        <taxon>Erwiniaceae</taxon>
        <taxon>Pantoea</taxon>
    </lineage>
</organism>
<accession>A0A7Y6TTL3</accession>
<protein>
    <submittedName>
        <fullName evidence="1">Uncharacterized protein</fullName>
    </submittedName>
</protein>
<dbReference type="EMBL" id="JABWPM010000025">
    <property type="protein sequence ID" value="NUY98416.1"/>
    <property type="molecule type" value="Genomic_DNA"/>
</dbReference>
<comment type="caution">
    <text evidence="1">The sequence shown here is derived from an EMBL/GenBank/DDBJ whole genome shotgun (WGS) entry which is preliminary data.</text>
</comment>